<accession>A0A7D7QQ02</accession>
<evidence type="ECO:0000259" key="3">
    <source>
        <dbReference type="SMART" id="SM00822"/>
    </source>
</evidence>
<gene>
    <name evidence="4" type="ORF">HUN01_03945</name>
</gene>
<dbReference type="RefSeq" id="WP_181930175.1">
    <property type="nucleotide sequence ID" value="NZ_CP054698.1"/>
</dbReference>
<dbReference type="SMART" id="SM00822">
    <property type="entry name" value="PKS_KR"/>
    <property type="match status" value="1"/>
</dbReference>
<feature type="domain" description="Ketoreductase" evidence="3">
    <location>
        <begin position="15"/>
        <end position="206"/>
    </location>
</feature>
<comment type="similarity">
    <text evidence="1">Belongs to the short-chain dehydrogenases/reductases (SDR) family.</text>
</comment>
<dbReference type="GO" id="GO:0016616">
    <property type="term" value="F:oxidoreductase activity, acting on the CH-OH group of donors, NAD or NADP as acceptor"/>
    <property type="evidence" value="ECO:0007669"/>
    <property type="project" value="UniProtKB-ARBA"/>
</dbReference>
<dbReference type="Gene3D" id="3.40.50.720">
    <property type="entry name" value="NAD(P)-binding Rossmann-like Domain"/>
    <property type="match status" value="1"/>
</dbReference>
<dbReference type="Proteomes" id="UP000514713">
    <property type="component" value="Chromosome"/>
</dbReference>
<dbReference type="PANTHER" id="PTHR42760:SF115">
    <property type="entry name" value="3-OXOACYL-[ACYL-CARRIER-PROTEIN] REDUCTASE FABG"/>
    <property type="match status" value="1"/>
</dbReference>
<evidence type="ECO:0000313" key="4">
    <source>
        <dbReference type="EMBL" id="QMS86763.1"/>
    </source>
</evidence>
<dbReference type="InterPro" id="IPR057326">
    <property type="entry name" value="KR_dom"/>
</dbReference>
<sequence>MAELILSKLFSLKERVAVVTGGSGVLGGAMAKGLALAGARVVVLGRNEARAGAVVAEITAGGGESMAVVADVSDRSQLEIARDYIIQCWGEIDILVNMAGGNIPAATITADATIFDMPHAAFEEVVSLNLLGTLLPCQVFGQAMAEKNQPHGCIVNISSMSAIRVISRVVGYSAAKAGIDNFTRWLAVELAQKYGDGMRVNAIAPGFFIGEQNRDLLLNSDGSLTVRGQKIIEHTPAGRFGKSDELLSTLIWLCSSGASFVNGVVVPVDGGFSIYSGV</sequence>
<dbReference type="PANTHER" id="PTHR42760">
    <property type="entry name" value="SHORT-CHAIN DEHYDROGENASES/REDUCTASES FAMILY MEMBER"/>
    <property type="match status" value="1"/>
</dbReference>
<dbReference type="InterPro" id="IPR020904">
    <property type="entry name" value="Sc_DH/Rdtase_CS"/>
</dbReference>
<dbReference type="NCBIfam" id="NF006132">
    <property type="entry name" value="PRK08277.1"/>
    <property type="match status" value="1"/>
</dbReference>
<dbReference type="AlphaFoldDB" id="A0A7D7QQ02"/>
<dbReference type="InterPro" id="IPR036291">
    <property type="entry name" value="NAD(P)-bd_dom_sf"/>
</dbReference>
<dbReference type="PRINTS" id="PR00080">
    <property type="entry name" value="SDRFAMILY"/>
</dbReference>
<protein>
    <submittedName>
        <fullName evidence="4">SDR family oxidoreductase</fullName>
    </submittedName>
</protein>
<name>A0A7D7QQ02_9NOSO</name>
<dbReference type="FunFam" id="3.40.50.720:FF:000240">
    <property type="entry name" value="SDR family oxidoreductase"/>
    <property type="match status" value="1"/>
</dbReference>
<proteinExistence type="inferred from homology"/>
<dbReference type="SUPFAM" id="SSF51735">
    <property type="entry name" value="NAD(P)-binding Rossmann-fold domains"/>
    <property type="match status" value="1"/>
</dbReference>
<evidence type="ECO:0000256" key="2">
    <source>
        <dbReference type="ARBA" id="ARBA00023002"/>
    </source>
</evidence>
<keyword evidence="5" id="KW-1185">Reference proteome</keyword>
<dbReference type="PRINTS" id="PR00081">
    <property type="entry name" value="GDHRDH"/>
</dbReference>
<dbReference type="EMBL" id="CP054698">
    <property type="protein sequence ID" value="QMS86763.1"/>
    <property type="molecule type" value="Genomic_DNA"/>
</dbReference>
<dbReference type="PROSITE" id="PS00061">
    <property type="entry name" value="ADH_SHORT"/>
    <property type="match status" value="1"/>
</dbReference>
<organism evidence="4 5">
    <name type="scientific">Nostoc edaphicum CCNP1411</name>
    <dbReference type="NCBI Taxonomy" id="1472755"/>
    <lineage>
        <taxon>Bacteria</taxon>
        <taxon>Bacillati</taxon>
        <taxon>Cyanobacteriota</taxon>
        <taxon>Cyanophyceae</taxon>
        <taxon>Nostocales</taxon>
        <taxon>Nostocaceae</taxon>
        <taxon>Nostoc</taxon>
    </lineage>
</organism>
<evidence type="ECO:0000313" key="5">
    <source>
        <dbReference type="Proteomes" id="UP000514713"/>
    </source>
</evidence>
<reference evidence="5" key="1">
    <citation type="submission" date="2020-06" db="EMBL/GenBank/DDBJ databases">
        <title>Nostoc edaphicum CCNP1411 genome.</title>
        <authorList>
            <person name="Fidor A."/>
            <person name="Grabski M."/>
            <person name="Gawor J."/>
            <person name="Gromadka R."/>
            <person name="Wegrzyn G."/>
            <person name="Mazur-Marzec H."/>
        </authorList>
    </citation>
    <scope>NUCLEOTIDE SEQUENCE [LARGE SCALE GENOMIC DNA]</scope>
    <source>
        <strain evidence="5">CCNP1411</strain>
    </source>
</reference>
<evidence type="ECO:0000256" key="1">
    <source>
        <dbReference type="ARBA" id="ARBA00006484"/>
    </source>
</evidence>
<dbReference type="KEGG" id="ned:HUN01_03945"/>
<dbReference type="Pfam" id="PF13561">
    <property type="entry name" value="adh_short_C2"/>
    <property type="match status" value="1"/>
</dbReference>
<dbReference type="GO" id="GO:0005975">
    <property type="term" value="P:carbohydrate metabolic process"/>
    <property type="evidence" value="ECO:0007669"/>
    <property type="project" value="UniProtKB-ARBA"/>
</dbReference>
<keyword evidence="2" id="KW-0560">Oxidoreductase</keyword>
<dbReference type="InterPro" id="IPR002347">
    <property type="entry name" value="SDR_fam"/>
</dbReference>